<reference evidence="2" key="2">
    <citation type="submission" date="2020-10" db="UniProtKB">
        <authorList>
            <consortium name="WormBaseParasite"/>
        </authorList>
    </citation>
    <scope>IDENTIFICATION</scope>
</reference>
<sequence length="74" mass="8104">MLDGTSIHDSFAIFNLTIHRVQPRPDPDPTSTMSFGTLLVLAVFGQVSTELVLEKDIAETVTFDGGELVIEVDR</sequence>
<dbReference type="Proteomes" id="UP000492821">
    <property type="component" value="Unassembled WGS sequence"/>
</dbReference>
<name>A0A7E4VYB0_PANRE</name>
<dbReference type="AlphaFoldDB" id="A0A7E4VYB0"/>
<dbReference type="WBParaSite" id="Pan_g4761.t1">
    <property type="protein sequence ID" value="Pan_g4761.t1"/>
    <property type="gene ID" value="Pan_g4761"/>
</dbReference>
<organism evidence="1 2">
    <name type="scientific">Panagrellus redivivus</name>
    <name type="common">Microworm</name>
    <dbReference type="NCBI Taxonomy" id="6233"/>
    <lineage>
        <taxon>Eukaryota</taxon>
        <taxon>Metazoa</taxon>
        <taxon>Ecdysozoa</taxon>
        <taxon>Nematoda</taxon>
        <taxon>Chromadorea</taxon>
        <taxon>Rhabditida</taxon>
        <taxon>Tylenchina</taxon>
        <taxon>Panagrolaimomorpha</taxon>
        <taxon>Panagrolaimoidea</taxon>
        <taxon>Panagrolaimidae</taxon>
        <taxon>Panagrellus</taxon>
    </lineage>
</organism>
<keyword evidence="1" id="KW-1185">Reference proteome</keyword>
<reference evidence="1" key="1">
    <citation type="journal article" date="2013" name="Genetics">
        <title>The draft genome and transcriptome of Panagrellus redivivus are shaped by the harsh demands of a free-living lifestyle.</title>
        <authorList>
            <person name="Srinivasan J."/>
            <person name="Dillman A.R."/>
            <person name="Macchietto M.G."/>
            <person name="Heikkinen L."/>
            <person name="Lakso M."/>
            <person name="Fracchia K.M."/>
            <person name="Antoshechkin I."/>
            <person name="Mortazavi A."/>
            <person name="Wong G."/>
            <person name="Sternberg P.W."/>
        </authorList>
    </citation>
    <scope>NUCLEOTIDE SEQUENCE [LARGE SCALE GENOMIC DNA]</scope>
    <source>
        <strain evidence="1">MT8872</strain>
    </source>
</reference>
<protein>
    <submittedName>
        <fullName evidence="2">Secreted protein</fullName>
    </submittedName>
</protein>
<evidence type="ECO:0000313" key="1">
    <source>
        <dbReference type="Proteomes" id="UP000492821"/>
    </source>
</evidence>
<accession>A0A7E4VYB0</accession>
<proteinExistence type="predicted"/>
<evidence type="ECO:0000313" key="2">
    <source>
        <dbReference type="WBParaSite" id="Pan_g4761.t1"/>
    </source>
</evidence>